<dbReference type="Pfam" id="PF00689">
    <property type="entry name" value="Cation_ATPase_C"/>
    <property type="match status" value="1"/>
</dbReference>
<gene>
    <name evidence="10" type="ORF">COY93_01580</name>
</gene>
<dbReference type="InterPro" id="IPR018303">
    <property type="entry name" value="ATPase_P-typ_P_site"/>
</dbReference>
<dbReference type="InterPro" id="IPR059000">
    <property type="entry name" value="ATPase_P-type_domA"/>
</dbReference>
<dbReference type="PRINTS" id="PR00121">
    <property type="entry name" value="NAKATPASE"/>
</dbReference>
<dbReference type="Gene3D" id="3.40.1110.10">
    <property type="entry name" value="Calcium-transporting ATPase, cytoplasmic domain N"/>
    <property type="match status" value="1"/>
</dbReference>
<keyword evidence="4" id="KW-0067">ATP-binding</keyword>
<dbReference type="SMART" id="SM00831">
    <property type="entry name" value="Cation_ATPase_N"/>
    <property type="match status" value="1"/>
</dbReference>
<dbReference type="InterPro" id="IPR044492">
    <property type="entry name" value="P_typ_ATPase_HD_dom"/>
</dbReference>
<dbReference type="PANTHER" id="PTHR42861">
    <property type="entry name" value="CALCIUM-TRANSPORTING ATPASE"/>
    <property type="match status" value="1"/>
</dbReference>
<dbReference type="Gene3D" id="3.40.50.1000">
    <property type="entry name" value="HAD superfamily/HAD-like"/>
    <property type="match status" value="1"/>
</dbReference>
<evidence type="ECO:0000256" key="5">
    <source>
        <dbReference type="ARBA" id="ARBA00022967"/>
    </source>
</evidence>
<accession>A0A2M7QAC7</accession>
<dbReference type="SFLD" id="SFLDG00002">
    <property type="entry name" value="C1.7:_P-type_atpase_like"/>
    <property type="match status" value="1"/>
</dbReference>
<evidence type="ECO:0000313" key="10">
    <source>
        <dbReference type="EMBL" id="PIY62975.1"/>
    </source>
</evidence>
<dbReference type="GO" id="GO:0016020">
    <property type="term" value="C:membrane"/>
    <property type="evidence" value="ECO:0007669"/>
    <property type="project" value="UniProtKB-SubCell"/>
</dbReference>
<evidence type="ECO:0000259" key="9">
    <source>
        <dbReference type="SMART" id="SM00831"/>
    </source>
</evidence>
<dbReference type="InterPro" id="IPR036412">
    <property type="entry name" value="HAD-like_sf"/>
</dbReference>
<feature type="domain" description="Cation-transporting P-type ATPase N-terminal" evidence="9">
    <location>
        <begin position="19"/>
        <end position="91"/>
    </location>
</feature>
<feature type="transmembrane region" description="Helical" evidence="8">
    <location>
        <begin position="789"/>
        <end position="808"/>
    </location>
</feature>
<keyword evidence="6 8" id="KW-1133">Transmembrane helix</keyword>
<dbReference type="GO" id="GO:0005524">
    <property type="term" value="F:ATP binding"/>
    <property type="evidence" value="ECO:0007669"/>
    <property type="project" value="UniProtKB-KW"/>
</dbReference>
<dbReference type="InterPro" id="IPR008250">
    <property type="entry name" value="ATPase_P-typ_transduc_dom_A_sf"/>
</dbReference>
<organism evidence="10 11">
    <name type="scientific">Candidatus Uhrbacteria bacterium CG_4_10_14_0_8_um_filter_58_22</name>
    <dbReference type="NCBI Taxonomy" id="1975029"/>
    <lineage>
        <taxon>Bacteria</taxon>
        <taxon>Candidatus Uhriibacteriota</taxon>
    </lineage>
</organism>
<feature type="transmembrane region" description="Helical" evidence="8">
    <location>
        <begin position="286"/>
        <end position="308"/>
    </location>
</feature>
<comment type="caution">
    <text evidence="10">The sequence shown here is derived from an EMBL/GenBank/DDBJ whole genome shotgun (WGS) entry which is preliminary data.</text>
</comment>
<dbReference type="Pfam" id="PF00690">
    <property type="entry name" value="Cation_ATPase_N"/>
    <property type="match status" value="1"/>
</dbReference>
<protein>
    <submittedName>
        <fullName evidence="10">Cation-transporting ATPase</fullName>
    </submittedName>
</protein>
<dbReference type="PRINTS" id="PR00119">
    <property type="entry name" value="CATATPASE"/>
</dbReference>
<comment type="subcellular location">
    <subcellularLocation>
        <location evidence="1">Membrane</location>
        <topology evidence="1">Multi-pass membrane protein</topology>
    </subcellularLocation>
</comment>
<dbReference type="Gene3D" id="1.20.1110.10">
    <property type="entry name" value="Calcium-transporting ATPase, transmembrane domain"/>
    <property type="match status" value="1"/>
</dbReference>
<name>A0A2M7QAC7_9BACT</name>
<evidence type="ECO:0000256" key="7">
    <source>
        <dbReference type="ARBA" id="ARBA00023136"/>
    </source>
</evidence>
<evidence type="ECO:0000256" key="2">
    <source>
        <dbReference type="ARBA" id="ARBA00022692"/>
    </source>
</evidence>
<dbReference type="InterPro" id="IPR001757">
    <property type="entry name" value="P_typ_ATPase"/>
</dbReference>
<keyword evidence="2 8" id="KW-0812">Transmembrane</keyword>
<dbReference type="Pfam" id="PF00702">
    <property type="entry name" value="Hydrolase"/>
    <property type="match status" value="1"/>
</dbReference>
<reference evidence="11" key="1">
    <citation type="submission" date="2017-09" db="EMBL/GenBank/DDBJ databases">
        <title>Depth-based differentiation of microbial function through sediment-hosted aquifers and enrichment of novel symbionts in the deep terrestrial subsurface.</title>
        <authorList>
            <person name="Probst A.J."/>
            <person name="Ladd B."/>
            <person name="Jarett J.K."/>
            <person name="Geller-Mcgrath D.E."/>
            <person name="Sieber C.M.K."/>
            <person name="Emerson J.B."/>
            <person name="Anantharaman K."/>
            <person name="Thomas B.C."/>
            <person name="Malmstrom R."/>
            <person name="Stieglmeier M."/>
            <person name="Klingl A."/>
            <person name="Woyke T."/>
            <person name="Ryan C.M."/>
            <person name="Banfield J.F."/>
        </authorList>
    </citation>
    <scope>NUCLEOTIDE SEQUENCE [LARGE SCALE GENOMIC DNA]</scope>
</reference>
<dbReference type="GO" id="GO:0016887">
    <property type="term" value="F:ATP hydrolysis activity"/>
    <property type="evidence" value="ECO:0007669"/>
    <property type="project" value="InterPro"/>
</dbReference>
<dbReference type="PROSITE" id="PS00154">
    <property type="entry name" value="ATPASE_E1_E2"/>
    <property type="match status" value="1"/>
</dbReference>
<evidence type="ECO:0000256" key="8">
    <source>
        <dbReference type="SAM" id="Phobius"/>
    </source>
</evidence>
<feature type="transmembrane region" description="Helical" evidence="8">
    <location>
        <begin position="258"/>
        <end position="280"/>
    </location>
</feature>
<dbReference type="Pfam" id="PF00122">
    <property type="entry name" value="E1-E2_ATPase"/>
    <property type="match status" value="1"/>
</dbReference>
<dbReference type="EMBL" id="PFLC01000021">
    <property type="protein sequence ID" value="PIY62975.1"/>
    <property type="molecule type" value="Genomic_DNA"/>
</dbReference>
<proteinExistence type="predicted"/>
<feature type="transmembrane region" description="Helical" evidence="8">
    <location>
        <begin position="820"/>
        <end position="840"/>
    </location>
</feature>
<evidence type="ECO:0000256" key="3">
    <source>
        <dbReference type="ARBA" id="ARBA00022741"/>
    </source>
</evidence>
<evidence type="ECO:0000256" key="6">
    <source>
        <dbReference type="ARBA" id="ARBA00022989"/>
    </source>
</evidence>
<dbReference type="InterPro" id="IPR006068">
    <property type="entry name" value="ATPase_P-typ_cation-transptr_C"/>
</dbReference>
<evidence type="ECO:0000256" key="1">
    <source>
        <dbReference type="ARBA" id="ARBA00004141"/>
    </source>
</evidence>
<dbReference type="Gene3D" id="2.70.150.10">
    <property type="entry name" value="Calcium-transporting ATPase, cytoplasmic transduction domain A"/>
    <property type="match status" value="1"/>
</dbReference>
<evidence type="ECO:0000313" key="11">
    <source>
        <dbReference type="Proteomes" id="UP000230973"/>
    </source>
</evidence>
<dbReference type="InterPro" id="IPR004014">
    <property type="entry name" value="ATPase_P-typ_cation-transptr_N"/>
</dbReference>
<dbReference type="Proteomes" id="UP000230973">
    <property type="component" value="Unassembled WGS sequence"/>
</dbReference>
<dbReference type="SFLD" id="SFLDS00003">
    <property type="entry name" value="Haloacid_Dehalogenase"/>
    <property type="match status" value="1"/>
</dbReference>
<dbReference type="InterPro" id="IPR023214">
    <property type="entry name" value="HAD_sf"/>
</dbReference>
<dbReference type="SUPFAM" id="SSF81653">
    <property type="entry name" value="Calcium ATPase, transduction domain A"/>
    <property type="match status" value="1"/>
</dbReference>
<dbReference type="SFLD" id="SFLDF00027">
    <property type="entry name" value="p-type_atpase"/>
    <property type="match status" value="1"/>
</dbReference>
<keyword evidence="3" id="KW-0547">Nucleotide-binding</keyword>
<dbReference type="AlphaFoldDB" id="A0A2M7QAC7"/>
<dbReference type="SUPFAM" id="SSF81665">
    <property type="entry name" value="Calcium ATPase, transmembrane domain M"/>
    <property type="match status" value="1"/>
</dbReference>
<evidence type="ECO:0000256" key="4">
    <source>
        <dbReference type="ARBA" id="ARBA00022840"/>
    </source>
</evidence>
<keyword evidence="7 8" id="KW-0472">Membrane</keyword>
<dbReference type="InterPro" id="IPR023299">
    <property type="entry name" value="ATPase_P-typ_cyto_dom_N"/>
</dbReference>
<sequence length="855" mass="92146">MSIETSSDRSFGDVRDYRQAAVSETKDLLAGLKSGSGGLSSEERRHRLADCGLNETTVRQTTAWGILLRQFRSPFVYLLAGAVAVALYAGEYVDAGLIAVFVLINTALSFYQEYRAEQAVRLLRGYWRYDVTVLVDGQPTSVGSERVVPGDVLRLAAGDRIPADVRFMSADSVTVDESMLTGESVHVEKSCRTASVEPQDYFDAGNVGFAGTSLLSGEALAVVFATGRHSSLGLIVGLAGRSASSGVFEREIGSFSRFILKMVGVTLLVIFLLNVVLRGWGNLDQMLLFFIALTIGVVPEALPVVMTVTHTRAALRLAAKKVIVKRLSAVDDLGSVDVLCIDKTGTVTRNELEVSVIMADDPERCVILSLVGSPAAEGCRSVGNSFDRALRSFAGQRVAGEAARYRQVAELPFDPDRRRGSVLVEDPDGGRRLVVRGSPDEVLELCGRVGEPIELGRWLEREGLAGRRVLVVAERAMSSGCETVSVEDETGLEFVGALSFEDPLKDGAAAAIHKAGQMRIQIKMLTGDAREVAGAVAEQLGLVTDPSEVITGHEFDALDAGGQVEAVGRFVVFARVNPEQKFRIISLLQQAGRSVGFLGEGFNDVPALRLADVGIAVENAADVAKDAADIILGDASLSAIVDGAEIGRRNFANVIKYLTVTLAANFGNFYSVAIASLLVPFLPMLPVQILLLNLLTDAPMITVAADAAHPSELRRPNHYDARQVILMATVLGVVSSAFDFLTFGVFHGLGAEPLRTLWFMESALTEILLIFSVRTAGPFYRGPRIPPSVSWIMGVMAVVCLVLPYTGWGHRLFGFVSPHPWQLAAVLAIVAVYFCLTELVKLRFFGRKRAYSGDR</sequence>
<dbReference type="NCBIfam" id="TIGR01494">
    <property type="entry name" value="ATPase_P-type"/>
    <property type="match status" value="2"/>
</dbReference>
<feature type="transmembrane region" description="Helical" evidence="8">
    <location>
        <begin position="724"/>
        <end position="746"/>
    </location>
</feature>
<dbReference type="InterPro" id="IPR023298">
    <property type="entry name" value="ATPase_P-typ_TM_dom_sf"/>
</dbReference>
<feature type="transmembrane region" description="Helical" evidence="8">
    <location>
        <begin position="758"/>
        <end position="777"/>
    </location>
</feature>
<dbReference type="SUPFAM" id="SSF56784">
    <property type="entry name" value="HAD-like"/>
    <property type="match status" value="1"/>
</dbReference>
<keyword evidence="5" id="KW-1278">Translocase</keyword>